<dbReference type="Proteomes" id="UP001566132">
    <property type="component" value="Unassembled WGS sequence"/>
</dbReference>
<comment type="function">
    <text evidence="1">Accessory subunit of the mitochondrial membrane respiratory chain NADH dehydrogenase (Complex I), that is believed not to be involved in catalysis. Complex I functions in the transfer of electrons from NADH to the respiratory chain. The immediate electron acceptor for the enzyme is believed to be ubiquinone.</text>
</comment>
<keyword evidence="7" id="KW-0999">Mitochondrion inner membrane</keyword>
<evidence type="ECO:0000256" key="10">
    <source>
        <dbReference type="ARBA" id="ARBA00023136"/>
    </source>
</evidence>
<dbReference type="InterPro" id="IPR007741">
    <property type="entry name" value="Ribosomal_mL43/mS25/NADH_DH"/>
</dbReference>
<feature type="disulfide bond" description="Redox-active" evidence="13">
    <location>
        <begin position="19"/>
        <end position="53"/>
    </location>
</feature>
<evidence type="ECO:0000256" key="2">
    <source>
        <dbReference type="ARBA" id="ARBA00004443"/>
    </source>
</evidence>
<dbReference type="AlphaFoldDB" id="A0ABD1EBN2"/>
<evidence type="ECO:0000313" key="16">
    <source>
        <dbReference type="Proteomes" id="UP001566132"/>
    </source>
</evidence>
<organism evidence="15 16">
    <name type="scientific">Hypothenemus hampei</name>
    <name type="common">Coffee berry borer</name>
    <dbReference type="NCBI Taxonomy" id="57062"/>
    <lineage>
        <taxon>Eukaryota</taxon>
        <taxon>Metazoa</taxon>
        <taxon>Ecdysozoa</taxon>
        <taxon>Arthropoda</taxon>
        <taxon>Hexapoda</taxon>
        <taxon>Insecta</taxon>
        <taxon>Pterygota</taxon>
        <taxon>Neoptera</taxon>
        <taxon>Endopterygota</taxon>
        <taxon>Coleoptera</taxon>
        <taxon>Polyphaga</taxon>
        <taxon>Cucujiformia</taxon>
        <taxon>Curculionidae</taxon>
        <taxon>Scolytinae</taxon>
        <taxon>Hypothenemus</taxon>
    </lineage>
</organism>
<gene>
    <name evidence="15" type="ORF">ABEB36_011965</name>
</gene>
<protein>
    <recommendedName>
        <fullName evidence="4">NADH dehydrogenase [ubiquinone] 1 alpha subcomplex subunit 2</fullName>
    </recommendedName>
    <alternativeName>
        <fullName evidence="11">Complex I-B8</fullName>
    </alternativeName>
    <alternativeName>
        <fullName evidence="12">NADH-ubiquinone oxidoreductase B8 subunit</fullName>
    </alternativeName>
</protein>
<keyword evidence="16" id="KW-1185">Reference proteome</keyword>
<evidence type="ECO:0000256" key="11">
    <source>
        <dbReference type="ARBA" id="ARBA00031441"/>
    </source>
</evidence>
<keyword evidence="8" id="KW-0249">Electron transport</keyword>
<dbReference type="PIRSF" id="PIRSF005822">
    <property type="entry name" value="NDUA2"/>
    <property type="match status" value="1"/>
</dbReference>
<evidence type="ECO:0000256" key="1">
    <source>
        <dbReference type="ARBA" id="ARBA00003195"/>
    </source>
</evidence>
<evidence type="ECO:0000313" key="15">
    <source>
        <dbReference type="EMBL" id="KAL1491357.1"/>
    </source>
</evidence>
<reference evidence="15 16" key="1">
    <citation type="submission" date="2024-05" db="EMBL/GenBank/DDBJ databases">
        <title>Genetic variation in Jamaican populations of the coffee berry borer (Hypothenemus hampei).</title>
        <authorList>
            <person name="Errbii M."/>
            <person name="Myrie A."/>
        </authorList>
    </citation>
    <scope>NUCLEOTIDE SEQUENCE [LARGE SCALE GENOMIC DNA]</scope>
    <source>
        <strain evidence="15">JA-Hopewell-2020-01-JO</strain>
        <tissue evidence="15">Whole body</tissue>
    </source>
</reference>
<sequence>MSAAIKFSGPLKELRLHLCQTGAGSKGVREFIEKHYVELKQNNPKFPILIRECSGIEPKLWARFEKGQEKAISLKDLSSSDVLAQIKTVSK</sequence>
<feature type="domain" description="Ribosomal protein/NADH dehydrogenase" evidence="14">
    <location>
        <begin position="20"/>
        <end position="91"/>
    </location>
</feature>
<keyword evidence="13" id="KW-1015">Disulfide bond</keyword>
<proteinExistence type="inferred from homology"/>
<dbReference type="InterPro" id="IPR016464">
    <property type="entry name" value="NADH_Ub_cplx-1_asu_su-2"/>
</dbReference>
<evidence type="ECO:0000256" key="8">
    <source>
        <dbReference type="ARBA" id="ARBA00022982"/>
    </source>
</evidence>
<dbReference type="PANTHER" id="PTHR12878">
    <property type="entry name" value="NADH-UBIQUINONE OXIDOREDUCTASE B8 SUBUNIT"/>
    <property type="match status" value="1"/>
</dbReference>
<keyword evidence="6" id="KW-0679">Respiratory chain</keyword>
<evidence type="ECO:0000256" key="3">
    <source>
        <dbReference type="ARBA" id="ARBA00008939"/>
    </source>
</evidence>
<comment type="caution">
    <text evidence="15">The sequence shown here is derived from an EMBL/GenBank/DDBJ whole genome shotgun (WGS) entry which is preliminary data.</text>
</comment>
<evidence type="ECO:0000256" key="12">
    <source>
        <dbReference type="ARBA" id="ARBA00032513"/>
    </source>
</evidence>
<evidence type="ECO:0000256" key="13">
    <source>
        <dbReference type="PIRSR" id="PIRSR005822-1"/>
    </source>
</evidence>
<comment type="similarity">
    <text evidence="3">Belongs to the complex I NDUFA2 subunit family.</text>
</comment>
<keyword evidence="9" id="KW-0496">Mitochondrion</keyword>
<comment type="subcellular location">
    <subcellularLocation>
        <location evidence="2">Mitochondrion inner membrane</location>
        <topology evidence="2">Peripheral membrane protein</topology>
        <orientation evidence="2">Matrix side</orientation>
    </subcellularLocation>
</comment>
<dbReference type="InterPro" id="IPR036249">
    <property type="entry name" value="Thioredoxin-like_sf"/>
</dbReference>
<accession>A0ABD1EBN2</accession>
<dbReference type="SMART" id="SM00916">
    <property type="entry name" value="L51_S25_CI-B8"/>
    <property type="match status" value="1"/>
</dbReference>
<evidence type="ECO:0000256" key="4">
    <source>
        <dbReference type="ARBA" id="ARBA00016394"/>
    </source>
</evidence>
<dbReference type="SUPFAM" id="SSF52833">
    <property type="entry name" value="Thioredoxin-like"/>
    <property type="match status" value="1"/>
</dbReference>
<evidence type="ECO:0000256" key="5">
    <source>
        <dbReference type="ARBA" id="ARBA00022448"/>
    </source>
</evidence>
<name>A0ABD1EBN2_HYPHA</name>
<keyword evidence="5" id="KW-0813">Transport</keyword>
<dbReference type="GO" id="GO:0005743">
    <property type="term" value="C:mitochondrial inner membrane"/>
    <property type="evidence" value="ECO:0007669"/>
    <property type="project" value="UniProtKB-SubCell"/>
</dbReference>
<dbReference type="Gene3D" id="3.40.30.10">
    <property type="entry name" value="Glutaredoxin"/>
    <property type="match status" value="1"/>
</dbReference>
<evidence type="ECO:0000256" key="6">
    <source>
        <dbReference type="ARBA" id="ARBA00022660"/>
    </source>
</evidence>
<evidence type="ECO:0000256" key="9">
    <source>
        <dbReference type="ARBA" id="ARBA00023128"/>
    </source>
</evidence>
<dbReference type="EMBL" id="JBDJPC010000009">
    <property type="protein sequence ID" value="KAL1491357.1"/>
    <property type="molecule type" value="Genomic_DNA"/>
</dbReference>
<keyword evidence="10" id="KW-0472">Membrane</keyword>
<dbReference type="Pfam" id="PF05047">
    <property type="entry name" value="L51_S25_CI-B8"/>
    <property type="match status" value="1"/>
</dbReference>
<evidence type="ECO:0000256" key="7">
    <source>
        <dbReference type="ARBA" id="ARBA00022792"/>
    </source>
</evidence>
<evidence type="ECO:0000259" key="14">
    <source>
        <dbReference type="SMART" id="SM00916"/>
    </source>
</evidence>
<dbReference type="PANTHER" id="PTHR12878:SF0">
    <property type="entry name" value="NADH DEHYDROGENASE [UBIQUINONE] 1 ALPHA SUBCOMPLEX SUBUNIT 2"/>
    <property type="match status" value="1"/>
</dbReference>